<evidence type="ECO:0000256" key="2">
    <source>
        <dbReference type="ARBA" id="ARBA00004496"/>
    </source>
</evidence>
<dbReference type="STRING" id="8355.A0A1L8FZM7"/>
<comment type="function">
    <text evidence="4">May be involved in photoreceptor outer segment disk morphogenesis.</text>
</comment>
<dbReference type="RefSeq" id="XP_018123658.1">
    <property type="nucleotide sequence ID" value="XM_018268169.2"/>
</dbReference>
<name>A0A1L8FZM7_XENLA</name>
<dbReference type="PANTHER" id="PTHR33958:SF1">
    <property type="entry name" value="CILIA- AND FLAGELLA-ASSOCIATED PROTEIN 418"/>
    <property type="match status" value="1"/>
</dbReference>
<organism evidence="6 7">
    <name type="scientific">Xenopus laevis</name>
    <name type="common">African clawed frog</name>
    <dbReference type="NCBI Taxonomy" id="8355"/>
    <lineage>
        <taxon>Eukaryota</taxon>
        <taxon>Metazoa</taxon>
        <taxon>Chordata</taxon>
        <taxon>Craniata</taxon>
        <taxon>Vertebrata</taxon>
        <taxon>Euteleostomi</taxon>
        <taxon>Amphibia</taxon>
        <taxon>Batrachia</taxon>
        <taxon>Anura</taxon>
        <taxon>Pipoidea</taxon>
        <taxon>Pipidae</taxon>
        <taxon>Xenopodinae</taxon>
        <taxon>Xenopus</taxon>
        <taxon>Xenopus</taxon>
    </lineage>
</organism>
<dbReference type="Bgee" id="108719360">
    <property type="expression patterns" value="Expressed in testis and 19 other cell types or tissues"/>
</dbReference>
<gene>
    <name evidence="8" type="primary">cfap418.L</name>
    <name evidence="7" type="synonym">c8orf37.L</name>
</gene>
<dbReference type="PANTHER" id="PTHR33958">
    <property type="entry name" value="PROTEIN C8ORF37"/>
    <property type="match status" value="1"/>
</dbReference>
<dbReference type="GeneID" id="108719360"/>
<dbReference type="KEGG" id="xla:108719360"/>
<comment type="subcellular location">
    <subcellularLocation>
        <location evidence="2">Cytoplasm</location>
    </subcellularLocation>
    <subcellularLocation>
        <location evidence="1">Photoreceptor inner segment</location>
    </subcellularLocation>
</comment>
<evidence type="ECO:0000313" key="7">
    <source>
        <dbReference type="RefSeq" id="XP_018123658.1"/>
    </source>
</evidence>
<keyword evidence="3" id="KW-0963">Cytoplasm</keyword>
<sequence length="199" mass="22366">MAEDDLDRLLDEVERKYCAPRMHSASGRGKGGGGGERKRIEDAPVKASTIGDSVDDLIEDILKISCHDETKAQKSRPRNQPACRSSYQIHSKKCGPVYVAGSSIPFGIGTSISERACDQLRCTACDFTVMIFDDRQWDESCDYLFFRNSMPDLSKLQPKLKRKKGARAYACQCSWKSVQELTNITTYSQLRWVCGKHSK</sequence>
<reference evidence="7" key="1">
    <citation type="submission" date="2025-08" db="UniProtKB">
        <authorList>
            <consortium name="RefSeq"/>
        </authorList>
    </citation>
    <scope>IDENTIFICATION</scope>
    <source>
        <strain evidence="7">J_2021</strain>
        <tissue evidence="7">Erythrocytes</tissue>
    </source>
</reference>
<dbReference type="AlphaFoldDB" id="A0A1L8FZM7"/>
<dbReference type="OMA" id="AHGKRCC"/>
<dbReference type="PaxDb" id="8355-A0A1L8FZM7"/>
<evidence type="ECO:0000256" key="3">
    <source>
        <dbReference type="ARBA" id="ARBA00022490"/>
    </source>
</evidence>
<dbReference type="GO" id="GO:0005829">
    <property type="term" value="C:cytosol"/>
    <property type="evidence" value="ECO:0007669"/>
    <property type="project" value="TreeGrafter"/>
</dbReference>
<keyword evidence="6" id="KW-1185">Reference proteome</keyword>
<evidence type="ECO:0000256" key="5">
    <source>
        <dbReference type="ARBA" id="ARBA00026215"/>
    </source>
</evidence>
<dbReference type="GO" id="GO:0001917">
    <property type="term" value="C:photoreceptor inner segment"/>
    <property type="evidence" value="ECO:0007669"/>
    <property type="project" value="UniProtKB-SubCell"/>
</dbReference>
<dbReference type="CTD" id="108719360"/>
<evidence type="ECO:0000313" key="6">
    <source>
        <dbReference type="Proteomes" id="UP000186698"/>
    </source>
</evidence>
<evidence type="ECO:0000256" key="4">
    <source>
        <dbReference type="ARBA" id="ARBA00024819"/>
    </source>
</evidence>
<evidence type="ECO:0000313" key="8">
    <source>
        <dbReference type="Xenbase" id="XB-GENE-6487868"/>
    </source>
</evidence>
<evidence type="ECO:0000256" key="1">
    <source>
        <dbReference type="ARBA" id="ARBA00004437"/>
    </source>
</evidence>
<dbReference type="Pfam" id="PF14996">
    <property type="entry name" value="RMP"/>
    <property type="match status" value="1"/>
</dbReference>
<protein>
    <recommendedName>
        <fullName evidence="5">Cilia- and flagella-associated protein 418</fullName>
    </recommendedName>
</protein>
<dbReference type="Xenbase" id="XB-GENE-6487868">
    <property type="gene designation" value="cfap418.L"/>
</dbReference>
<dbReference type="Proteomes" id="UP000186698">
    <property type="component" value="Chromosome 6L"/>
</dbReference>
<dbReference type="InterPro" id="IPR029239">
    <property type="entry name" value="CFAP418"/>
</dbReference>
<dbReference type="OrthoDB" id="259905at2759"/>
<accession>A0A1L8FZM7</accession>
<proteinExistence type="predicted"/>
<dbReference type="AGR" id="Xenbase:XB-GENE-6487868"/>